<dbReference type="Gene3D" id="2.30.42.10">
    <property type="match status" value="1"/>
</dbReference>
<feature type="compositionally biased region" description="Gly residues" evidence="3">
    <location>
        <begin position="470"/>
        <end position="526"/>
    </location>
</feature>
<name>A0ABP4C7W4_9ACTN</name>
<feature type="compositionally biased region" description="Polar residues" evidence="3">
    <location>
        <begin position="1"/>
        <end position="22"/>
    </location>
</feature>
<dbReference type="SMART" id="SM00228">
    <property type="entry name" value="PDZ"/>
    <property type="match status" value="1"/>
</dbReference>
<dbReference type="SUPFAM" id="SSF50156">
    <property type="entry name" value="PDZ domain-like"/>
    <property type="match status" value="1"/>
</dbReference>
<dbReference type="PANTHER" id="PTHR43343">
    <property type="entry name" value="PEPTIDASE S12"/>
    <property type="match status" value="1"/>
</dbReference>
<evidence type="ECO:0000313" key="6">
    <source>
        <dbReference type="EMBL" id="GAA0962087.1"/>
    </source>
</evidence>
<feature type="compositionally biased region" description="Polar residues" evidence="3">
    <location>
        <begin position="431"/>
        <end position="452"/>
    </location>
</feature>
<dbReference type="PROSITE" id="PS50106">
    <property type="entry name" value="PDZ"/>
    <property type="match status" value="1"/>
</dbReference>
<dbReference type="PRINTS" id="PR00834">
    <property type="entry name" value="PROTEASES2C"/>
</dbReference>
<keyword evidence="4" id="KW-0472">Membrane</keyword>
<proteinExistence type="predicted"/>
<feature type="region of interest" description="Disordered" evidence="3">
    <location>
        <begin position="405"/>
        <end position="452"/>
    </location>
</feature>
<keyword evidence="2" id="KW-0378">Hydrolase</keyword>
<evidence type="ECO:0000259" key="5">
    <source>
        <dbReference type="PROSITE" id="PS50106"/>
    </source>
</evidence>
<dbReference type="InterPro" id="IPR051201">
    <property type="entry name" value="Chloro_Bact_Ser_Proteases"/>
</dbReference>
<comment type="caution">
    <text evidence="6">The sequence shown here is derived from an EMBL/GenBank/DDBJ whole genome shotgun (WGS) entry which is preliminary data.</text>
</comment>
<dbReference type="Proteomes" id="UP001500542">
    <property type="component" value="Unassembled WGS sequence"/>
</dbReference>
<evidence type="ECO:0000256" key="2">
    <source>
        <dbReference type="ARBA" id="ARBA00022801"/>
    </source>
</evidence>
<feature type="region of interest" description="Disordered" evidence="3">
    <location>
        <begin position="628"/>
        <end position="652"/>
    </location>
</feature>
<dbReference type="EMBL" id="BAAAHK010000023">
    <property type="protein sequence ID" value="GAA0962087.1"/>
    <property type="molecule type" value="Genomic_DNA"/>
</dbReference>
<evidence type="ECO:0000313" key="7">
    <source>
        <dbReference type="Proteomes" id="UP001500542"/>
    </source>
</evidence>
<keyword evidence="7" id="KW-1185">Reference proteome</keyword>
<feature type="region of interest" description="Disordered" evidence="3">
    <location>
        <begin position="470"/>
        <end position="532"/>
    </location>
</feature>
<feature type="compositionally biased region" description="Low complexity" evidence="3">
    <location>
        <begin position="111"/>
        <end position="146"/>
    </location>
</feature>
<feature type="compositionally biased region" description="Gly residues" evidence="3">
    <location>
        <begin position="168"/>
        <end position="184"/>
    </location>
</feature>
<feature type="compositionally biased region" description="Polar residues" evidence="3">
    <location>
        <begin position="630"/>
        <end position="646"/>
    </location>
</feature>
<feature type="domain" description="PDZ" evidence="5">
    <location>
        <begin position="554"/>
        <end position="611"/>
    </location>
</feature>
<protein>
    <recommendedName>
        <fullName evidence="5">PDZ domain-containing protein</fullName>
    </recommendedName>
</protein>
<dbReference type="InterPro" id="IPR036034">
    <property type="entry name" value="PDZ_sf"/>
</dbReference>
<dbReference type="Pfam" id="PF13365">
    <property type="entry name" value="Trypsin_2"/>
    <property type="match status" value="1"/>
</dbReference>
<dbReference type="Pfam" id="PF13180">
    <property type="entry name" value="PDZ_2"/>
    <property type="match status" value="1"/>
</dbReference>
<evidence type="ECO:0000256" key="1">
    <source>
        <dbReference type="ARBA" id="ARBA00022670"/>
    </source>
</evidence>
<evidence type="ECO:0000256" key="3">
    <source>
        <dbReference type="SAM" id="MobiDB-lite"/>
    </source>
</evidence>
<dbReference type="RefSeq" id="WP_343983187.1">
    <property type="nucleotide sequence ID" value="NZ_BAAAHK010000023.1"/>
</dbReference>
<feature type="compositionally biased region" description="Low complexity" evidence="3">
    <location>
        <begin position="34"/>
        <end position="96"/>
    </location>
</feature>
<feature type="transmembrane region" description="Helical" evidence="4">
    <location>
        <begin position="216"/>
        <end position="238"/>
    </location>
</feature>
<feature type="region of interest" description="Disordered" evidence="3">
    <location>
        <begin position="1"/>
        <end position="206"/>
    </location>
</feature>
<dbReference type="InterPro" id="IPR001478">
    <property type="entry name" value="PDZ"/>
</dbReference>
<dbReference type="PANTHER" id="PTHR43343:SF3">
    <property type="entry name" value="PROTEASE DO-LIKE 8, CHLOROPLASTIC"/>
    <property type="match status" value="1"/>
</dbReference>
<dbReference type="InterPro" id="IPR009003">
    <property type="entry name" value="Peptidase_S1_PA"/>
</dbReference>
<keyword evidence="1" id="KW-0645">Protease</keyword>
<sequence length="652" mass="64151">MNSTEGPQEPGNQNPDNQQSAQAGGVQAEGVQPEGVQAEGVQAGGAAEAAGGSAQQQPAPQQQATPQEPLAPQAQTPGPAQPSANPQPGQGYPQQGWVPDGQPHYGPAYLGNGPQGQPQYGQAPQGQAPQGQAPQGNAPHGQAPQGNAPHGQAPQGNAPHGQAAYGQGPFGPGAYGQGPYGNGQFGPSQYGQQYGPPAYGPQWGPQAVAPKRHKRLPMVIGALGLAAVVAAGAVAWGIDQQSNANSSTMSQVMTPSAVAAKVTPGLVDVNTVLGYQGARAAGTGIVLTSDGEILTNHHVIAGATEISVVDKGNGKTYKATVVGYDTAHDIAVLKLKDASGLETAKIGDSSKVKVGDQVVGIGNAGGKGGTPSYAAGAVTALNQAITATDESGANPENLTGLIQTDANIQPGDSGGPLANSAGEVIGVDTAGGTSNPGSGNSQTGYNPNVNNSKVPSTAIAALTAYGNGSGNGDGNSSGDGNGPFGDGNGPFGDGNGPFGDGGGLPGQGFGNGQGDQGQGDGQGQNGGQATTTGYAVPINQAMDVVKQIESGKESATVHIGSSAMLGVSVLSNANGTVGAVINDVVANGKAAEAGLEAGDVITSFDGKTIDSPDALSTALNAHHPGDKVSVSWTDQSGTQHTKTIELTTGPVR</sequence>
<evidence type="ECO:0000256" key="4">
    <source>
        <dbReference type="SAM" id="Phobius"/>
    </source>
</evidence>
<keyword evidence="4" id="KW-1133">Transmembrane helix</keyword>
<dbReference type="CDD" id="cd06779">
    <property type="entry name" value="cpPDZ_Deg_HtrA-like"/>
    <property type="match status" value="1"/>
</dbReference>
<dbReference type="InterPro" id="IPR001940">
    <property type="entry name" value="Peptidase_S1C"/>
</dbReference>
<organism evidence="6 7">
    <name type="scientific">Kribbella koreensis</name>
    <dbReference type="NCBI Taxonomy" id="57909"/>
    <lineage>
        <taxon>Bacteria</taxon>
        <taxon>Bacillati</taxon>
        <taxon>Actinomycetota</taxon>
        <taxon>Actinomycetes</taxon>
        <taxon>Propionibacteriales</taxon>
        <taxon>Kribbellaceae</taxon>
        <taxon>Kribbella</taxon>
    </lineage>
</organism>
<accession>A0ABP4C7W4</accession>
<dbReference type="SUPFAM" id="SSF50494">
    <property type="entry name" value="Trypsin-like serine proteases"/>
    <property type="match status" value="1"/>
</dbReference>
<gene>
    <name evidence="6" type="ORF">GCM10009554_79430</name>
</gene>
<reference evidence="7" key="1">
    <citation type="journal article" date="2019" name="Int. J. Syst. Evol. Microbiol.">
        <title>The Global Catalogue of Microorganisms (GCM) 10K type strain sequencing project: providing services to taxonomists for standard genome sequencing and annotation.</title>
        <authorList>
            <consortium name="The Broad Institute Genomics Platform"/>
            <consortium name="The Broad Institute Genome Sequencing Center for Infectious Disease"/>
            <person name="Wu L."/>
            <person name="Ma J."/>
        </authorList>
    </citation>
    <scope>NUCLEOTIDE SEQUENCE [LARGE SCALE GENOMIC DNA]</scope>
    <source>
        <strain evidence="7">JCM 10977</strain>
    </source>
</reference>
<keyword evidence="4" id="KW-0812">Transmembrane</keyword>
<dbReference type="Gene3D" id="2.40.10.120">
    <property type="match status" value="1"/>
</dbReference>